<sequence>MDDGDIAVIGQVAASTRTDERRRVLLEQMDVIAESDARIATSSYANARLQAQLEQARGAVQSPDS</sequence>
<reference evidence="1" key="1">
    <citation type="submission" date="2020-02" db="EMBL/GenBank/DDBJ databases">
        <authorList>
            <person name="Meier V. D."/>
        </authorList>
    </citation>
    <scope>NUCLEOTIDE SEQUENCE</scope>
    <source>
        <strain evidence="1">AVDCRST_MAG71</strain>
    </source>
</reference>
<name>A0A6J4MFG1_9GAMM</name>
<dbReference type="AlphaFoldDB" id="A0A6J4MFG1"/>
<proteinExistence type="predicted"/>
<protein>
    <submittedName>
        <fullName evidence="1">Uncharacterized protein</fullName>
    </submittedName>
</protein>
<evidence type="ECO:0000313" key="1">
    <source>
        <dbReference type="EMBL" id="CAA9353719.1"/>
    </source>
</evidence>
<organism evidence="1">
    <name type="scientific">uncultured Lysobacter sp</name>
    <dbReference type="NCBI Taxonomy" id="271060"/>
    <lineage>
        <taxon>Bacteria</taxon>
        <taxon>Pseudomonadati</taxon>
        <taxon>Pseudomonadota</taxon>
        <taxon>Gammaproteobacteria</taxon>
        <taxon>Lysobacterales</taxon>
        <taxon>Lysobacteraceae</taxon>
        <taxon>Lysobacter</taxon>
        <taxon>environmental samples</taxon>
    </lineage>
</organism>
<accession>A0A6J4MFG1</accession>
<dbReference type="EMBL" id="CADCUA010000693">
    <property type="protein sequence ID" value="CAA9353719.1"/>
    <property type="molecule type" value="Genomic_DNA"/>
</dbReference>
<gene>
    <name evidence="1" type="ORF">AVDCRST_MAG71-2903</name>
</gene>